<keyword evidence="8" id="KW-1185">Reference proteome</keyword>
<dbReference type="PANTHER" id="PTHR42707:SF2">
    <property type="entry name" value="ACD11 DEHYDROGENASE"/>
    <property type="match status" value="1"/>
</dbReference>
<gene>
    <name evidence="7" type="ORF">B0I35DRAFT_421999</name>
</gene>
<dbReference type="Gene3D" id="1.20.140.10">
    <property type="entry name" value="Butyryl-CoA Dehydrogenase, subunit A, domain 3"/>
    <property type="match status" value="1"/>
</dbReference>
<dbReference type="SUPFAM" id="SSF47203">
    <property type="entry name" value="Acyl-CoA dehydrogenase C-terminal domain-like"/>
    <property type="match status" value="1"/>
</dbReference>
<evidence type="ECO:0000256" key="2">
    <source>
        <dbReference type="ARBA" id="ARBA00022630"/>
    </source>
</evidence>
<dbReference type="Pfam" id="PF00441">
    <property type="entry name" value="Acyl-CoA_dh_1"/>
    <property type="match status" value="1"/>
</dbReference>
<comment type="cofactor">
    <cofactor evidence="4">
        <name>FAD</name>
        <dbReference type="ChEBI" id="CHEBI:57692"/>
    </cofactor>
</comment>
<dbReference type="InterPro" id="IPR009100">
    <property type="entry name" value="AcylCoA_DH/oxidase_NM_dom_sf"/>
</dbReference>
<feature type="domain" description="Acyl-CoA dehydrogenase/oxidase C-terminal" evidence="5">
    <location>
        <begin position="430"/>
        <end position="500"/>
    </location>
</feature>
<dbReference type="SUPFAM" id="SSF56645">
    <property type="entry name" value="Acyl-CoA dehydrogenase NM domain-like"/>
    <property type="match status" value="1"/>
</dbReference>
<feature type="domain" description="Acyl-CoA oxidase/dehydrogenase middle" evidence="6">
    <location>
        <begin position="192"/>
        <end position="310"/>
    </location>
</feature>
<comment type="similarity">
    <text evidence="1 4">Belongs to the acyl-CoA dehydrogenase family.</text>
</comment>
<keyword evidence="2 4" id="KW-0285">Flavoprotein</keyword>
<dbReference type="OrthoDB" id="10251155at2759"/>
<dbReference type="Proteomes" id="UP000813444">
    <property type="component" value="Unassembled WGS sequence"/>
</dbReference>
<organism evidence="7 8">
    <name type="scientific">Stachybotrys elegans</name>
    <dbReference type="NCBI Taxonomy" id="80388"/>
    <lineage>
        <taxon>Eukaryota</taxon>
        <taxon>Fungi</taxon>
        <taxon>Dikarya</taxon>
        <taxon>Ascomycota</taxon>
        <taxon>Pezizomycotina</taxon>
        <taxon>Sordariomycetes</taxon>
        <taxon>Hypocreomycetidae</taxon>
        <taxon>Hypocreales</taxon>
        <taxon>Stachybotryaceae</taxon>
        <taxon>Stachybotrys</taxon>
    </lineage>
</organism>
<keyword evidence="4" id="KW-0560">Oxidoreductase</keyword>
<evidence type="ECO:0000313" key="7">
    <source>
        <dbReference type="EMBL" id="KAH7326150.1"/>
    </source>
</evidence>
<proteinExistence type="inferred from homology"/>
<evidence type="ECO:0000256" key="1">
    <source>
        <dbReference type="ARBA" id="ARBA00009347"/>
    </source>
</evidence>
<dbReference type="InterPro" id="IPR006091">
    <property type="entry name" value="Acyl-CoA_Oxase/DH_mid-dom"/>
</dbReference>
<dbReference type="InterPro" id="IPR009075">
    <property type="entry name" value="AcylCo_DH/oxidase_C"/>
</dbReference>
<evidence type="ECO:0000259" key="6">
    <source>
        <dbReference type="Pfam" id="PF02770"/>
    </source>
</evidence>
<evidence type="ECO:0000256" key="4">
    <source>
        <dbReference type="RuleBase" id="RU362125"/>
    </source>
</evidence>
<dbReference type="AlphaFoldDB" id="A0A8K0T307"/>
<keyword evidence="3 4" id="KW-0274">FAD</keyword>
<accession>A0A8K0T307</accession>
<reference evidence="7" key="1">
    <citation type="journal article" date="2021" name="Nat. Commun.">
        <title>Genetic determinants of endophytism in the Arabidopsis root mycobiome.</title>
        <authorList>
            <person name="Mesny F."/>
            <person name="Miyauchi S."/>
            <person name="Thiergart T."/>
            <person name="Pickel B."/>
            <person name="Atanasova L."/>
            <person name="Karlsson M."/>
            <person name="Huettel B."/>
            <person name="Barry K.W."/>
            <person name="Haridas S."/>
            <person name="Chen C."/>
            <person name="Bauer D."/>
            <person name="Andreopoulos W."/>
            <person name="Pangilinan J."/>
            <person name="LaButti K."/>
            <person name="Riley R."/>
            <person name="Lipzen A."/>
            <person name="Clum A."/>
            <person name="Drula E."/>
            <person name="Henrissat B."/>
            <person name="Kohler A."/>
            <person name="Grigoriev I.V."/>
            <person name="Martin F.M."/>
            <person name="Hacquard S."/>
        </authorList>
    </citation>
    <scope>NUCLEOTIDE SEQUENCE</scope>
    <source>
        <strain evidence="7">MPI-CAGE-CH-0235</strain>
    </source>
</reference>
<dbReference type="EMBL" id="JAGPNK010000002">
    <property type="protein sequence ID" value="KAH7326150.1"/>
    <property type="molecule type" value="Genomic_DNA"/>
</dbReference>
<protein>
    <submittedName>
        <fullName evidence="7">Acyl-CoA dehydrogenase/oxidase</fullName>
    </submittedName>
</protein>
<evidence type="ECO:0000259" key="5">
    <source>
        <dbReference type="Pfam" id="PF00441"/>
    </source>
</evidence>
<sequence>MEPASADTGFFQSPPVLNNQFDDDTVFQRCYNLFLSPEVAAQWRDEVKTLGKDVLSDQVFSWVRDAERNKPYVSGSGRGAFGEHRGELVTGEGWRSLQNFGLSRGFVGVGYDKNLGPFARPLEFLRLHLWEGSCANVTCPSAMQDGAARLLQLHLTVPDLTNKLTTAQRMVFGDAFARLTSSTLGYAWTSGQWMTERSGGSDVSQTETVATYQPNEDVSPATQGPWSISGFKWFSSATDANMTVLLARTRPDLGLSAFVAPLRLPDHNATTLAGSPRADGTRLNGVYISRLKNKFGTQSLPTAELVLKDMRGWMIGQEGRGIQEISHVLTITRVHSAVAAMGYVGRSLGIARAFARVRQIGAGKGQRVRLDQTPLHMATLAKMTAEYSGLMRLTFWTSYILGISEHSEYDTAGLPDNLQALTPASQHALPLIRVLAQLTKAYVCKAAVPLVFSCMEAVGGVGYLWNEEQEYLNISRIFRDCCVLPIWEGTTDVLSTDFVRALKHPGSQSLDALDHIIGKMYKPNQKHDWDPINRWNALRNRISSQDQATLMPHAREILWEVGDLLVGLLLYVDARDATAQEVFARFIEAKFRGTNTRHDLLVNQSIVYGEKWEGSKL</sequence>
<dbReference type="GO" id="GO:0003995">
    <property type="term" value="F:acyl-CoA dehydrogenase activity"/>
    <property type="evidence" value="ECO:0007669"/>
    <property type="project" value="TreeGrafter"/>
</dbReference>
<dbReference type="PANTHER" id="PTHR42707">
    <property type="entry name" value="ACYL-COA DEHYDROGENASE"/>
    <property type="match status" value="1"/>
</dbReference>
<dbReference type="Pfam" id="PF02770">
    <property type="entry name" value="Acyl-CoA_dh_M"/>
    <property type="match status" value="1"/>
</dbReference>
<evidence type="ECO:0000256" key="3">
    <source>
        <dbReference type="ARBA" id="ARBA00022827"/>
    </source>
</evidence>
<evidence type="ECO:0000313" key="8">
    <source>
        <dbReference type="Proteomes" id="UP000813444"/>
    </source>
</evidence>
<name>A0A8K0T307_9HYPO</name>
<dbReference type="InterPro" id="IPR052904">
    <property type="entry name" value="Acyl-CoA_dehydrogenase-like"/>
</dbReference>
<comment type="caution">
    <text evidence="7">The sequence shown here is derived from an EMBL/GenBank/DDBJ whole genome shotgun (WGS) entry which is preliminary data.</text>
</comment>
<dbReference type="InterPro" id="IPR036250">
    <property type="entry name" value="AcylCo_DH-like_C"/>
</dbReference>
<dbReference type="Gene3D" id="2.40.110.20">
    <property type="match status" value="1"/>
</dbReference>